<evidence type="ECO:0000313" key="2">
    <source>
        <dbReference type="EMBL" id="KAF7490618.1"/>
    </source>
</evidence>
<proteinExistence type="predicted"/>
<feature type="region of interest" description="Disordered" evidence="1">
    <location>
        <begin position="521"/>
        <end position="588"/>
    </location>
</feature>
<reference evidence="2" key="2">
    <citation type="submission" date="2020-01" db="EMBL/GenBank/DDBJ databases">
        <authorList>
            <person name="Korhonen P.K.K."/>
            <person name="Guangxu M.G."/>
            <person name="Wang T.W."/>
            <person name="Stroehlein A.J.S."/>
            <person name="Young N.D."/>
            <person name="Ang C.-S.A."/>
            <person name="Fernando D.W.F."/>
            <person name="Lu H.L."/>
            <person name="Taylor S.T."/>
            <person name="Ehtesham M.E.M."/>
            <person name="Najaraj S.H.N."/>
            <person name="Harsha G.H.G."/>
            <person name="Madugundu A.M."/>
            <person name="Renuse S.R."/>
            <person name="Holt D.H."/>
            <person name="Pandey A.P."/>
            <person name="Papenfuss A.P."/>
            <person name="Gasser R.B.G."/>
            <person name="Fischer K.F."/>
        </authorList>
    </citation>
    <scope>NUCLEOTIDE SEQUENCE</scope>
    <source>
        <strain evidence="2">SSS_KF_BRIS2020</strain>
    </source>
</reference>
<accession>A0A834VE97</accession>
<name>A0A834VE97_SARSC</name>
<feature type="compositionally biased region" description="Polar residues" evidence="1">
    <location>
        <begin position="449"/>
        <end position="466"/>
    </location>
</feature>
<feature type="region of interest" description="Disordered" evidence="1">
    <location>
        <begin position="342"/>
        <end position="372"/>
    </location>
</feature>
<organism evidence="2">
    <name type="scientific">Sarcoptes scabiei</name>
    <name type="common">Itch mite</name>
    <name type="synonym">Acarus scabiei</name>
    <dbReference type="NCBI Taxonomy" id="52283"/>
    <lineage>
        <taxon>Eukaryota</taxon>
        <taxon>Metazoa</taxon>
        <taxon>Ecdysozoa</taxon>
        <taxon>Arthropoda</taxon>
        <taxon>Chelicerata</taxon>
        <taxon>Arachnida</taxon>
        <taxon>Acari</taxon>
        <taxon>Acariformes</taxon>
        <taxon>Sarcoptiformes</taxon>
        <taxon>Astigmata</taxon>
        <taxon>Psoroptidia</taxon>
        <taxon>Sarcoptoidea</taxon>
        <taxon>Sarcoptidae</taxon>
        <taxon>Sarcoptinae</taxon>
        <taxon>Sarcoptes</taxon>
    </lineage>
</organism>
<dbReference type="OrthoDB" id="6515228at2759"/>
<sequence>MWSTCTGQNDPVKSNENGLCIDGGGSNRIPLNNHGGNLELGGNYGTPISIRSERQLSTNRSEQITKMINYQLSAKSQPNIHNKELDSIVIYHGVIDPIEENNGNNTGQISSTNITTNLIKKNNSNNSQQNNLNQSKCDDRQLSFENSAAVGGVGSGAGGGGGLTDNFLDFFESQFKNQSKTSFMSNRSEITCNLDEDDDDEPAPYATFNLPGFGSDSKISDSYETFAAKFSEPPYTLLQKGIECPPQYADSIDSKIRYLEQRNMNELVDRSTANSDQLYQSASGLSQYHSIASCSSNQDELIRAYEFGKEQKQKLLKLQNQIIQQLANEGCDSDQAIYSRSLQSDHESPTDPGIREFTKSPPKPNEKRQGVVLHHHNPTIAEIYEISKQLIDHNDSNKIQKTSLNENESSSNETTNSCSSIKASSGDATTNNSLEDSTPSPGSELGNDEASTSTATPDQISETGNRNDFGAIASDRSRNPSWTTYTIMKSNTVLLASHQSNEISEVMSERAFVTLNTNTNTSNVKEDLSSENDDDGDDDDDDEDDDVDADDDEEDDDDDDDFEDERNETIGHNNVQDNDNNTNNESDDLFSNLKSLQQHSIKNLDGIAQNSTILSSRSQSSTRVLSKITSKTDINTSSSSSLQSQPPTIPSSIKSSTMEILGHPNRNLYQSNLFMFHSNRNDDFGNNISANNEMKTLHQL</sequence>
<evidence type="ECO:0000313" key="3">
    <source>
        <dbReference type="EnsemblMetazoa" id="KAF7490618.1"/>
    </source>
</evidence>
<feature type="compositionally biased region" description="Polar residues" evidence="1">
    <location>
        <begin position="421"/>
        <end position="441"/>
    </location>
</feature>
<reference evidence="3" key="3">
    <citation type="submission" date="2022-06" db="UniProtKB">
        <authorList>
            <consortium name="EnsemblMetazoa"/>
        </authorList>
    </citation>
    <scope>IDENTIFICATION</scope>
</reference>
<protein>
    <submittedName>
        <fullName evidence="2 3">Uncharacterized protein</fullName>
    </submittedName>
</protein>
<feature type="compositionally biased region" description="Low complexity" evidence="1">
    <location>
        <begin position="573"/>
        <end position="584"/>
    </location>
</feature>
<dbReference type="Proteomes" id="UP000070412">
    <property type="component" value="Unassembled WGS sequence"/>
</dbReference>
<dbReference type="EnsemblMetazoa" id="SSS_7329s_mrna">
    <property type="protein sequence ID" value="KAF7490618.1"/>
    <property type="gene ID" value="SSS_7329"/>
</dbReference>
<dbReference type="AlphaFoldDB" id="A0A834VE97"/>
<keyword evidence="4" id="KW-1185">Reference proteome</keyword>
<feature type="compositionally biased region" description="Basic and acidic residues" evidence="1">
    <location>
        <begin position="343"/>
        <end position="369"/>
    </location>
</feature>
<gene>
    <name evidence="2" type="ORF">SSS_7329</name>
</gene>
<evidence type="ECO:0000256" key="1">
    <source>
        <dbReference type="SAM" id="MobiDB-lite"/>
    </source>
</evidence>
<dbReference type="EMBL" id="WVUK01000062">
    <property type="protein sequence ID" value="KAF7490618.1"/>
    <property type="molecule type" value="Genomic_DNA"/>
</dbReference>
<feature type="compositionally biased region" description="Low complexity" evidence="1">
    <location>
        <begin position="402"/>
        <end position="420"/>
    </location>
</feature>
<dbReference type="InterPro" id="IPR016024">
    <property type="entry name" value="ARM-type_fold"/>
</dbReference>
<evidence type="ECO:0000313" key="4">
    <source>
        <dbReference type="Proteomes" id="UP000070412"/>
    </source>
</evidence>
<dbReference type="SUPFAM" id="SSF48371">
    <property type="entry name" value="ARM repeat"/>
    <property type="match status" value="1"/>
</dbReference>
<feature type="region of interest" description="Disordered" evidence="1">
    <location>
        <begin position="401"/>
        <end position="478"/>
    </location>
</feature>
<reference evidence="4" key="1">
    <citation type="journal article" date="2020" name="PLoS Negl. Trop. Dis.">
        <title>High-quality nuclear genome for Sarcoptes scabiei-A critical resource for a neglected parasite.</title>
        <authorList>
            <person name="Korhonen P.K."/>
            <person name="Gasser R.B."/>
            <person name="Ma G."/>
            <person name="Wang T."/>
            <person name="Stroehlein A.J."/>
            <person name="Young N.D."/>
            <person name="Ang C.S."/>
            <person name="Fernando D.D."/>
            <person name="Lu H.C."/>
            <person name="Taylor S."/>
            <person name="Reynolds S.L."/>
            <person name="Mofiz E."/>
            <person name="Najaraj S.H."/>
            <person name="Gowda H."/>
            <person name="Madugundu A."/>
            <person name="Renuse S."/>
            <person name="Holt D."/>
            <person name="Pandey A."/>
            <person name="Papenfuss A.T."/>
            <person name="Fischer K."/>
        </authorList>
    </citation>
    <scope>NUCLEOTIDE SEQUENCE [LARGE SCALE GENOMIC DNA]</scope>
</reference>
<feature type="compositionally biased region" description="Acidic residues" evidence="1">
    <location>
        <begin position="529"/>
        <end position="566"/>
    </location>
</feature>